<evidence type="ECO:0000313" key="2">
    <source>
        <dbReference type="Proteomes" id="UP000192596"/>
    </source>
</evidence>
<evidence type="ECO:0000313" key="1">
    <source>
        <dbReference type="EMBL" id="OQO12443.1"/>
    </source>
</evidence>
<dbReference type="AlphaFoldDB" id="A0A1V8TM36"/>
<dbReference type="InParanoid" id="A0A1V8TM36"/>
<gene>
    <name evidence="1" type="ORF">B0A48_03085</name>
</gene>
<accession>A0A1V8TM36</accession>
<organism evidence="1 2">
    <name type="scientific">Cryoendolithus antarcticus</name>
    <dbReference type="NCBI Taxonomy" id="1507870"/>
    <lineage>
        <taxon>Eukaryota</taxon>
        <taxon>Fungi</taxon>
        <taxon>Dikarya</taxon>
        <taxon>Ascomycota</taxon>
        <taxon>Pezizomycotina</taxon>
        <taxon>Dothideomycetes</taxon>
        <taxon>Dothideomycetidae</taxon>
        <taxon>Cladosporiales</taxon>
        <taxon>Cladosporiaceae</taxon>
        <taxon>Cryoendolithus</taxon>
    </lineage>
</organism>
<sequence>MATNGLSRSIVLPRAVLFAVAALFVSLAHSWPLDLRPVAPAHLSGSSSQAILVNPGAVKETLHPPANFDAAPNSVGLLFTTSNEDDLTHVWLPLGRRVYTRDDPRLPLRPQSARITTLIRSSPELATPEHLAKIRCTIIPVVNKTTLVERRWDARFGRVRASREREQRKARDGVRFGRDDGLVRLAEAGSAFWLGGGEVEAYECA</sequence>
<dbReference type="Proteomes" id="UP000192596">
    <property type="component" value="Unassembled WGS sequence"/>
</dbReference>
<keyword evidence="2" id="KW-1185">Reference proteome</keyword>
<name>A0A1V8TM36_9PEZI</name>
<reference evidence="2" key="1">
    <citation type="submission" date="2017-03" db="EMBL/GenBank/DDBJ databases">
        <title>Genomes of endolithic fungi from Antarctica.</title>
        <authorList>
            <person name="Coleine C."/>
            <person name="Masonjones S."/>
            <person name="Stajich J.E."/>
        </authorList>
    </citation>
    <scope>NUCLEOTIDE SEQUENCE [LARGE SCALE GENOMIC DNA]</scope>
    <source>
        <strain evidence="2">CCFEE 5527</strain>
    </source>
</reference>
<dbReference type="EMBL" id="NAJO01000005">
    <property type="protein sequence ID" value="OQO12443.1"/>
    <property type="molecule type" value="Genomic_DNA"/>
</dbReference>
<protein>
    <submittedName>
        <fullName evidence="1">Uncharacterized protein</fullName>
    </submittedName>
</protein>
<dbReference type="OrthoDB" id="3650120at2759"/>
<comment type="caution">
    <text evidence="1">The sequence shown here is derived from an EMBL/GenBank/DDBJ whole genome shotgun (WGS) entry which is preliminary data.</text>
</comment>
<proteinExistence type="predicted"/>